<dbReference type="PRINTS" id="PR00079">
    <property type="entry name" value="G6PDHDRGNASE"/>
</dbReference>
<comment type="caution">
    <text evidence="6">Lacks conserved residue(s) required for the propagation of feature annotation.</text>
</comment>
<sequence length="501" mass="54689">MLITLIASSQRCANSSAATTRRAAEVATATAARGISDALVFFGATGDLARKQVFPALYAMTKRGVLNVPVVGVAHSGWSLDQLRDRAKDSVAHSAGGIHDKGALDDLLSRLRYVDGDYKDPGTFAALKAALGKASRPAHYLAIPPLLFATVIKELGAAGLADNARVIIEKPFGRDLASARKLNRAAQAVFPEASIFRIDHFLGKDAVENLLYFRFANSFLEPIWNRDHVASVQITMAEEFGVEGRGAFYETTGCLRDVIENHLFQVVALLAMEPPAEMSADAQRNEKAKIFQSMQPLTPDDVVRGQYAGYRKEPGVATASDVETYCALRMFIGSWRWEGVPWYIRAGKRLAGTATEVMVELKPPPQALFADSPRSVERANYLRFRLEPSPAIAIAARVKREGEKFVGDQQEFCLQDAQLADEAPYDRLLGDAMAGDNTLFTREDTVEAAWAVVDPVVKHHHRVLPYKSGSWGPKRADKLVATSGGWHNPVVDAATALQVAR</sequence>
<feature type="binding site" evidence="6">
    <location>
        <position position="204"/>
    </location>
    <ligand>
        <name>substrate</name>
    </ligand>
</feature>
<dbReference type="EMBL" id="QHBU01000189">
    <property type="protein sequence ID" value="PZR79803.1"/>
    <property type="molecule type" value="Genomic_DNA"/>
</dbReference>
<protein>
    <recommendedName>
        <fullName evidence="6">Glucose-6-phosphate 1-dehydrogenase</fullName>
        <shortName evidence="6">G6PD</shortName>
        <ecNumber evidence="6">1.1.1.49</ecNumber>
    </recommendedName>
</protein>
<dbReference type="Proteomes" id="UP000248724">
    <property type="component" value="Unassembled WGS sequence"/>
</dbReference>
<reference evidence="9 10" key="1">
    <citation type="journal article" date="2017" name="Nature">
        <title>Atmospheric trace gases support primary production in Antarctic desert surface soil.</title>
        <authorList>
            <person name="Ji M."/>
            <person name="Greening C."/>
            <person name="Vanwonterghem I."/>
            <person name="Carere C.R."/>
            <person name="Bay S.K."/>
            <person name="Steen J.A."/>
            <person name="Montgomery K."/>
            <person name="Lines T."/>
            <person name="Beardall J."/>
            <person name="van Dorst J."/>
            <person name="Snape I."/>
            <person name="Stott M.B."/>
            <person name="Hugenholtz P."/>
            <person name="Ferrari B.C."/>
        </authorList>
    </citation>
    <scope>NUCLEOTIDE SEQUENCE [LARGE SCALE GENOMIC DNA]</scope>
    <source>
        <strain evidence="9">RRmetagenome_bin12</strain>
    </source>
</reference>
<accession>A0A2W5Z3K4</accession>
<dbReference type="PANTHER" id="PTHR23429:SF0">
    <property type="entry name" value="GLUCOSE-6-PHOSPHATE 1-DEHYDROGENASE"/>
    <property type="match status" value="1"/>
</dbReference>
<name>A0A2W5Z3K4_9BACT</name>
<dbReference type="InterPro" id="IPR022674">
    <property type="entry name" value="G6P_DH_NAD-bd"/>
</dbReference>
<comment type="function">
    <text evidence="6">Catalyzes the oxidation of glucose 6-phosphate to 6-phosphogluconolactone.</text>
</comment>
<dbReference type="GO" id="GO:0009051">
    <property type="term" value="P:pentose-phosphate shunt, oxidative branch"/>
    <property type="evidence" value="ECO:0007669"/>
    <property type="project" value="TreeGrafter"/>
</dbReference>
<feature type="binding site" evidence="6">
    <location>
        <position position="257"/>
    </location>
    <ligand>
        <name>substrate</name>
    </ligand>
</feature>
<gene>
    <name evidence="6 9" type="primary">zwf</name>
    <name evidence="9" type="ORF">DLM65_09745</name>
</gene>
<dbReference type="PANTHER" id="PTHR23429">
    <property type="entry name" value="GLUCOSE-6-PHOSPHATE 1-DEHYDROGENASE G6PD"/>
    <property type="match status" value="1"/>
</dbReference>
<dbReference type="InterPro" id="IPR022675">
    <property type="entry name" value="G6P_DH_C"/>
</dbReference>
<comment type="pathway">
    <text evidence="1 6">Carbohydrate degradation; pentose phosphate pathway; D-ribulose 5-phosphate from D-glucose 6-phosphate (oxidative stage): step 1/3.</text>
</comment>
<feature type="binding site" evidence="6">
    <location>
        <position position="238"/>
    </location>
    <ligand>
        <name>substrate</name>
    </ligand>
</feature>
<dbReference type="PIRSF" id="PIRSF000110">
    <property type="entry name" value="G6PD"/>
    <property type="match status" value="1"/>
</dbReference>
<feature type="domain" description="Glucose-6-phosphate dehydrogenase NAD-binding" evidence="7">
    <location>
        <begin position="40"/>
        <end position="209"/>
    </location>
</feature>
<keyword evidence="2 6" id="KW-0313">Glucose metabolism</keyword>
<evidence type="ECO:0000259" key="8">
    <source>
        <dbReference type="Pfam" id="PF02781"/>
    </source>
</evidence>
<dbReference type="SUPFAM" id="SSF55347">
    <property type="entry name" value="Glyceraldehyde-3-phosphate dehydrogenase-like, C-terminal domain"/>
    <property type="match status" value="1"/>
</dbReference>
<dbReference type="HAMAP" id="MF_00966">
    <property type="entry name" value="G6PD"/>
    <property type="match status" value="1"/>
</dbReference>
<dbReference type="Pfam" id="PF02781">
    <property type="entry name" value="G6PD_C"/>
    <property type="match status" value="1"/>
</dbReference>
<proteinExistence type="inferred from homology"/>
<feature type="binding site" evidence="6">
    <location>
        <begin position="43"/>
        <end position="50"/>
    </location>
    <ligand>
        <name>NADP(+)</name>
        <dbReference type="ChEBI" id="CHEBI:58349"/>
    </ligand>
</feature>
<comment type="similarity">
    <text evidence="6">Belongs to the glucose-6-phosphate dehydrogenase family.</text>
</comment>
<evidence type="ECO:0000256" key="4">
    <source>
        <dbReference type="ARBA" id="ARBA00023002"/>
    </source>
</evidence>
<dbReference type="GO" id="GO:0006006">
    <property type="term" value="P:glucose metabolic process"/>
    <property type="evidence" value="ECO:0007669"/>
    <property type="project" value="UniProtKB-KW"/>
</dbReference>
<dbReference type="Pfam" id="PF00479">
    <property type="entry name" value="G6PD_N"/>
    <property type="match status" value="1"/>
</dbReference>
<comment type="catalytic activity">
    <reaction evidence="6">
        <text>D-glucose 6-phosphate + NADP(+) = 6-phospho-D-glucono-1,5-lactone + NADPH + H(+)</text>
        <dbReference type="Rhea" id="RHEA:15841"/>
        <dbReference type="ChEBI" id="CHEBI:15378"/>
        <dbReference type="ChEBI" id="CHEBI:57783"/>
        <dbReference type="ChEBI" id="CHEBI:57955"/>
        <dbReference type="ChEBI" id="CHEBI:58349"/>
        <dbReference type="ChEBI" id="CHEBI:61548"/>
        <dbReference type="EC" id="1.1.1.49"/>
    </reaction>
</comment>
<dbReference type="GO" id="GO:0004345">
    <property type="term" value="F:glucose-6-phosphate dehydrogenase activity"/>
    <property type="evidence" value="ECO:0007669"/>
    <property type="project" value="UniProtKB-UniRule"/>
</dbReference>
<dbReference type="SUPFAM" id="SSF51735">
    <property type="entry name" value="NAD(P)-binding Rossmann-fold domains"/>
    <property type="match status" value="1"/>
</dbReference>
<dbReference type="EC" id="1.1.1.49" evidence="6"/>
<keyword evidence="5 6" id="KW-0119">Carbohydrate metabolism</keyword>
<feature type="binding site" evidence="6">
    <location>
        <position position="200"/>
    </location>
    <ligand>
        <name>substrate</name>
    </ligand>
</feature>
<dbReference type="InterPro" id="IPR036291">
    <property type="entry name" value="NAD(P)-bd_dom_sf"/>
</dbReference>
<evidence type="ECO:0000313" key="9">
    <source>
        <dbReference type="EMBL" id="PZR79803.1"/>
    </source>
</evidence>
<dbReference type="UniPathway" id="UPA00115">
    <property type="reaction ID" value="UER00408"/>
</dbReference>
<dbReference type="Gene3D" id="3.40.50.720">
    <property type="entry name" value="NAD(P)-binding Rossmann-like Domain"/>
    <property type="match status" value="1"/>
</dbReference>
<evidence type="ECO:0000256" key="6">
    <source>
        <dbReference type="HAMAP-Rule" id="MF_00966"/>
    </source>
</evidence>
<evidence type="ECO:0000256" key="2">
    <source>
        <dbReference type="ARBA" id="ARBA00022526"/>
    </source>
</evidence>
<feature type="binding site" evidence="6">
    <location>
        <position position="170"/>
    </location>
    <ligand>
        <name>NADP(+)</name>
        <dbReference type="ChEBI" id="CHEBI:58349"/>
    </ligand>
</feature>
<comment type="caution">
    <text evidence="9">The sequence shown here is derived from an EMBL/GenBank/DDBJ whole genome shotgun (WGS) entry which is preliminary data.</text>
</comment>
<evidence type="ECO:0000313" key="10">
    <source>
        <dbReference type="Proteomes" id="UP000248724"/>
    </source>
</evidence>
<feature type="active site" description="Proton acceptor" evidence="6">
    <location>
        <position position="262"/>
    </location>
</feature>
<feature type="binding site" evidence="6">
    <location>
        <position position="348"/>
    </location>
    <ligand>
        <name>substrate</name>
    </ligand>
</feature>
<organism evidence="9 10">
    <name type="scientific">Candidatus Aeolococcus gillhamiae</name>
    <dbReference type="NCBI Taxonomy" id="3127015"/>
    <lineage>
        <taxon>Bacteria</taxon>
        <taxon>Bacillati</taxon>
        <taxon>Candidatus Dormiibacterota</taxon>
        <taxon>Candidatus Dormibacteria</taxon>
        <taxon>Candidatus Aeolococcales</taxon>
        <taxon>Candidatus Aeolococcaceae</taxon>
        <taxon>Candidatus Aeolococcus</taxon>
    </lineage>
</organism>
<dbReference type="AlphaFoldDB" id="A0A2W5Z3K4"/>
<dbReference type="InterPro" id="IPR001282">
    <property type="entry name" value="G6P_DH"/>
</dbReference>
<feature type="domain" description="Glucose-6-phosphate dehydrogenase C-terminal" evidence="8">
    <location>
        <begin position="212"/>
        <end position="484"/>
    </location>
</feature>
<evidence type="ECO:0000256" key="5">
    <source>
        <dbReference type="ARBA" id="ARBA00023277"/>
    </source>
</evidence>
<keyword evidence="3 6" id="KW-0521">NADP</keyword>
<evidence type="ECO:0000256" key="3">
    <source>
        <dbReference type="ARBA" id="ARBA00022857"/>
    </source>
</evidence>
<dbReference type="GO" id="GO:0005829">
    <property type="term" value="C:cytosol"/>
    <property type="evidence" value="ECO:0007669"/>
    <property type="project" value="TreeGrafter"/>
</dbReference>
<dbReference type="GO" id="GO:0050661">
    <property type="term" value="F:NADP binding"/>
    <property type="evidence" value="ECO:0007669"/>
    <property type="project" value="UniProtKB-UniRule"/>
</dbReference>
<dbReference type="NCBIfam" id="TIGR00871">
    <property type="entry name" value="zwf"/>
    <property type="match status" value="1"/>
</dbReference>
<dbReference type="Gene3D" id="3.30.360.10">
    <property type="entry name" value="Dihydrodipicolinate Reductase, domain 2"/>
    <property type="match status" value="1"/>
</dbReference>
<keyword evidence="4 6" id="KW-0560">Oxidoreductase</keyword>
<evidence type="ECO:0000256" key="1">
    <source>
        <dbReference type="ARBA" id="ARBA00004937"/>
    </source>
</evidence>
<evidence type="ECO:0000259" key="7">
    <source>
        <dbReference type="Pfam" id="PF00479"/>
    </source>
</evidence>